<dbReference type="RefSeq" id="WP_085414053.1">
    <property type="nucleotide sequence ID" value="NZ_WAEL01000007.1"/>
</dbReference>
<proteinExistence type="predicted"/>
<evidence type="ECO:0000313" key="3">
    <source>
        <dbReference type="Proteomes" id="UP000606008"/>
    </source>
</evidence>
<comment type="caution">
    <text evidence="2">The sequence shown here is derived from an EMBL/GenBank/DDBJ whole genome shotgun (WGS) entry which is preliminary data.</text>
</comment>
<dbReference type="Proteomes" id="UP000606008">
    <property type="component" value="Unassembled WGS sequence"/>
</dbReference>
<feature type="chain" id="PRO_5045302834" description="DUF4292 domain-containing protein" evidence="1">
    <location>
        <begin position="25"/>
        <end position="246"/>
    </location>
</feature>
<organism evidence="2 3">
    <name type="scientific">Fibrivirga algicola</name>
    <dbReference type="NCBI Taxonomy" id="2950420"/>
    <lineage>
        <taxon>Bacteria</taxon>
        <taxon>Pseudomonadati</taxon>
        <taxon>Bacteroidota</taxon>
        <taxon>Cytophagia</taxon>
        <taxon>Cytophagales</taxon>
        <taxon>Spirosomataceae</taxon>
        <taxon>Fibrivirga</taxon>
    </lineage>
</organism>
<keyword evidence="1" id="KW-0732">Signal</keyword>
<sequence>MIRLAFILSWLGSAALTASGQSVATDTTLSKAAARYAIARYEVLSNDLEHLYNGPEYIGYDRRMEGHAFYLADSLMPGRIAYETGLFAVPLLYDIVKDKVVVVHPSGYRMALHSDRIQHFSVNNHTFIRLDSTGQGIPGGFYDLIYDGPTRLLVRRTKQILNTQTTVSSLSSSGMYGQFDAKTKYYVRRNGTYIQVKNRRALLSALADHRKELAAFARKQRLSFRPSPEAAFATLVQQYDALTNSL</sequence>
<protein>
    <recommendedName>
        <fullName evidence="4">DUF4292 domain-containing protein</fullName>
    </recommendedName>
</protein>
<name>A0ABX0QM88_9BACT</name>
<accession>A0ABX0QM88</accession>
<keyword evidence="3" id="KW-1185">Reference proteome</keyword>
<evidence type="ECO:0000256" key="1">
    <source>
        <dbReference type="SAM" id="SignalP"/>
    </source>
</evidence>
<evidence type="ECO:0000313" key="2">
    <source>
        <dbReference type="EMBL" id="NID12270.1"/>
    </source>
</evidence>
<feature type="signal peptide" evidence="1">
    <location>
        <begin position="1"/>
        <end position="24"/>
    </location>
</feature>
<dbReference type="EMBL" id="WAEL01000007">
    <property type="protein sequence ID" value="NID12270.1"/>
    <property type="molecule type" value="Genomic_DNA"/>
</dbReference>
<gene>
    <name evidence="2" type="ORF">F7231_19005</name>
</gene>
<reference evidence="3" key="2">
    <citation type="submission" date="2023-07" db="EMBL/GenBank/DDBJ databases">
        <authorList>
            <person name="Jung D.-H."/>
        </authorList>
    </citation>
    <scope>NUCLEOTIDE SEQUENCE [LARGE SCALE GENOMIC DNA]</scope>
    <source>
        <strain evidence="3">JA-25</strain>
    </source>
</reference>
<evidence type="ECO:0008006" key="4">
    <source>
        <dbReference type="Google" id="ProtNLM"/>
    </source>
</evidence>
<reference evidence="3" key="1">
    <citation type="submission" date="2019-09" db="EMBL/GenBank/DDBJ databases">
        <authorList>
            <person name="Jung D.-H."/>
        </authorList>
    </citation>
    <scope>NUCLEOTIDE SEQUENCE [LARGE SCALE GENOMIC DNA]</scope>
    <source>
        <strain evidence="3">JA-25</strain>
    </source>
</reference>